<dbReference type="NCBIfam" id="TIGR00254">
    <property type="entry name" value="GGDEF"/>
    <property type="match status" value="1"/>
</dbReference>
<feature type="domain" description="GGDEF" evidence="3">
    <location>
        <begin position="287"/>
        <end position="420"/>
    </location>
</feature>
<dbReference type="SUPFAM" id="SSF55073">
    <property type="entry name" value="Nucleotide cyclase"/>
    <property type="match status" value="1"/>
</dbReference>
<keyword evidence="5" id="KW-1185">Reference proteome</keyword>
<evidence type="ECO:0000259" key="2">
    <source>
        <dbReference type="PROSITE" id="PS50883"/>
    </source>
</evidence>
<dbReference type="Gene3D" id="3.30.450.20">
    <property type="entry name" value="PAS domain"/>
    <property type="match status" value="2"/>
</dbReference>
<dbReference type="InterPro" id="IPR000160">
    <property type="entry name" value="GGDEF_dom"/>
</dbReference>
<dbReference type="SMART" id="SM00086">
    <property type="entry name" value="PAC"/>
    <property type="match status" value="2"/>
</dbReference>
<evidence type="ECO:0000259" key="1">
    <source>
        <dbReference type="PROSITE" id="PS50113"/>
    </source>
</evidence>
<dbReference type="FunFam" id="3.20.20.450:FF:000001">
    <property type="entry name" value="Cyclic di-GMP phosphodiesterase yahA"/>
    <property type="match status" value="1"/>
</dbReference>
<name>A0A1K2HPR9_9NEIS</name>
<evidence type="ECO:0000313" key="4">
    <source>
        <dbReference type="EMBL" id="SFZ78808.1"/>
    </source>
</evidence>
<dbReference type="SUPFAM" id="SSF141868">
    <property type="entry name" value="EAL domain-like"/>
    <property type="match status" value="1"/>
</dbReference>
<dbReference type="EMBL" id="FPKR01000013">
    <property type="protein sequence ID" value="SFZ78808.1"/>
    <property type="molecule type" value="Genomic_DNA"/>
</dbReference>
<gene>
    <name evidence="4" type="ORF">SAMN02745887_03203</name>
</gene>
<feature type="domain" description="PAC" evidence="1">
    <location>
        <begin position="203"/>
        <end position="255"/>
    </location>
</feature>
<organism evidence="4 5">
    <name type="scientific">Chitinimonas taiwanensis DSM 18899</name>
    <dbReference type="NCBI Taxonomy" id="1121279"/>
    <lineage>
        <taxon>Bacteria</taxon>
        <taxon>Pseudomonadati</taxon>
        <taxon>Pseudomonadota</taxon>
        <taxon>Betaproteobacteria</taxon>
        <taxon>Neisseriales</taxon>
        <taxon>Chitinibacteraceae</taxon>
        <taxon>Chitinimonas</taxon>
    </lineage>
</organism>
<accession>A0A1K2HPR9</accession>
<dbReference type="Gene3D" id="3.30.70.270">
    <property type="match status" value="1"/>
</dbReference>
<dbReference type="OrthoDB" id="9813903at2"/>
<dbReference type="Proteomes" id="UP000186513">
    <property type="component" value="Unassembled WGS sequence"/>
</dbReference>
<protein>
    <submittedName>
        <fullName evidence="4">PAS domain S-box-containing protein/diguanylate cyclase (GGDEF) domain-containing protein</fullName>
    </submittedName>
</protein>
<dbReference type="InterPro" id="IPR043128">
    <property type="entry name" value="Rev_trsase/Diguanyl_cyclase"/>
</dbReference>
<dbReference type="InterPro" id="IPR000014">
    <property type="entry name" value="PAS"/>
</dbReference>
<dbReference type="NCBIfam" id="TIGR00229">
    <property type="entry name" value="sensory_box"/>
    <property type="match status" value="2"/>
</dbReference>
<dbReference type="Pfam" id="PF00563">
    <property type="entry name" value="EAL"/>
    <property type="match status" value="1"/>
</dbReference>
<dbReference type="SMART" id="SM00052">
    <property type="entry name" value="EAL"/>
    <property type="match status" value="1"/>
</dbReference>
<dbReference type="PANTHER" id="PTHR44757:SF2">
    <property type="entry name" value="BIOFILM ARCHITECTURE MAINTENANCE PROTEIN MBAA"/>
    <property type="match status" value="1"/>
</dbReference>
<dbReference type="InterPro" id="IPR035965">
    <property type="entry name" value="PAS-like_dom_sf"/>
</dbReference>
<dbReference type="SUPFAM" id="SSF55785">
    <property type="entry name" value="PYP-like sensor domain (PAS domain)"/>
    <property type="match status" value="2"/>
</dbReference>
<dbReference type="InterPro" id="IPR035919">
    <property type="entry name" value="EAL_sf"/>
</dbReference>
<dbReference type="Pfam" id="PF08448">
    <property type="entry name" value="PAS_4"/>
    <property type="match status" value="2"/>
</dbReference>
<dbReference type="PANTHER" id="PTHR44757">
    <property type="entry name" value="DIGUANYLATE CYCLASE DGCP"/>
    <property type="match status" value="1"/>
</dbReference>
<dbReference type="InterPro" id="IPR029787">
    <property type="entry name" value="Nucleotide_cyclase"/>
</dbReference>
<dbReference type="InterPro" id="IPR052155">
    <property type="entry name" value="Biofilm_reg_signaling"/>
</dbReference>
<dbReference type="PROSITE" id="PS50887">
    <property type="entry name" value="GGDEF"/>
    <property type="match status" value="1"/>
</dbReference>
<sequence length="686" mass="76295">MSEEYSSRSLLDALFRHAGDPILVFDRELVCRFVNEAACRYAATTVENTLGYHASAIFDPSRYDAGVGNALFKALGGEETHYQIWRTTRGMGECCFDVRIESVADEGGQIIGAIFNARDITAQKQAEERARLAMMMFEHTTEGLMVLGADMRIKLVNPAFSSLLGFDAAEALHNQPELFVSSGANLHNPYPDIWHALEYNNSWQGEVTYRRRDGRLVPTWQTMVRVRDAQGEVEHYLAILTDLTERQRFEQQLERLVYYDVLTGLPNRALLADRIAQAMSRAELRAGQMALLFLDLDRFKAINDTLGHSQGDQLLRAVAGRLKQAAEGEMTISRYGSDQFVILLPKIGNPDQAAAQARRLLDSLEPTHSMGAHTLSATASLGISVYPDDGEDREVLIQHAETAMQAAKKAGRNTFRFYTQDMNQRSAEFLLLENHLRLGLQKQEFVLHYQPQIDIRTRAVIGMEALVRWQHPELGLVPPNRFIPAAEETGLIVPLGAWAMQEACRQNKAWQDAGLLFAPVAVNVSARQFSEDLEQVTAAALQGADLAAQWLELEVTESTLMEDVNEAIVMLGTLKRMGVKLAVDDFGTGYSSLSYLKRFPIDKLKVDRSFVIDILDDPDDAAIAGAVISLAKNLRLKVIAEGVETSAQLDFLSGLGCDEMQGYLVAKPLPAEQVADFLARWSAKQL</sequence>
<dbReference type="Gene3D" id="3.20.20.450">
    <property type="entry name" value="EAL domain"/>
    <property type="match status" value="1"/>
</dbReference>
<reference evidence="4 5" key="1">
    <citation type="submission" date="2016-11" db="EMBL/GenBank/DDBJ databases">
        <authorList>
            <person name="Jaros S."/>
            <person name="Januszkiewicz K."/>
            <person name="Wedrychowicz H."/>
        </authorList>
    </citation>
    <scope>NUCLEOTIDE SEQUENCE [LARGE SCALE GENOMIC DNA]</scope>
    <source>
        <strain evidence="4 5">DSM 18899</strain>
    </source>
</reference>
<dbReference type="InterPro" id="IPR001633">
    <property type="entry name" value="EAL_dom"/>
</dbReference>
<dbReference type="InterPro" id="IPR001610">
    <property type="entry name" value="PAC"/>
</dbReference>
<dbReference type="InterPro" id="IPR000700">
    <property type="entry name" value="PAS-assoc_C"/>
</dbReference>
<dbReference type="RefSeq" id="WP_072429689.1">
    <property type="nucleotide sequence ID" value="NZ_FPKR01000013.1"/>
</dbReference>
<dbReference type="CDD" id="cd01948">
    <property type="entry name" value="EAL"/>
    <property type="match status" value="1"/>
</dbReference>
<dbReference type="PROSITE" id="PS50883">
    <property type="entry name" value="EAL"/>
    <property type="match status" value="1"/>
</dbReference>
<proteinExistence type="predicted"/>
<dbReference type="SMART" id="SM00091">
    <property type="entry name" value="PAS"/>
    <property type="match status" value="2"/>
</dbReference>
<dbReference type="CDD" id="cd01949">
    <property type="entry name" value="GGDEF"/>
    <property type="match status" value="1"/>
</dbReference>
<dbReference type="Pfam" id="PF00990">
    <property type="entry name" value="GGDEF"/>
    <property type="match status" value="1"/>
</dbReference>
<dbReference type="PROSITE" id="PS50113">
    <property type="entry name" value="PAC"/>
    <property type="match status" value="2"/>
</dbReference>
<feature type="domain" description="PAC" evidence="1">
    <location>
        <begin position="78"/>
        <end position="132"/>
    </location>
</feature>
<dbReference type="CDD" id="cd00130">
    <property type="entry name" value="PAS"/>
    <property type="match status" value="2"/>
</dbReference>
<dbReference type="SMART" id="SM00267">
    <property type="entry name" value="GGDEF"/>
    <property type="match status" value="1"/>
</dbReference>
<evidence type="ECO:0000259" key="3">
    <source>
        <dbReference type="PROSITE" id="PS50887"/>
    </source>
</evidence>
<dbReference type="STRING" id="1121279.SAMN02745887_03203"/>
<dbReference type="InterPro" id="IPR013656">
    <property type="entry name" value="PAS_4"/>
</dbReference>
<dbReference type="PIRSF" id="PIRSF005925">
    <property type="entry name" value="Dos"/>
    <property type="match status" value="1"/>
</dbReference>
<dbReference type="InterPro" id="IPR012226">
    <property type="entry name" value="Diguanyl_cyclase/Pdiesterase"/>
</dbReference>
<evidence type="ECO:0000313" key="5">
    <source>
        <dbReference type="Proteomes" id="UP000186513"/>
    </source>
</evidence>
<dbReference type="AlphaFoldDB" id="A0A1K2HPR9"/>
<feature type="domain" description="EAL" evidence="2">
    <location>
        <begin position="429"/>
        <end position="682"/>
    </location>
</feature>